<dbReference type="AlphaFoldDB" id="A0A398AMI0"/>
<dbReference type="PANTHER" id="PTHR31111">
    <property type="entry name" value="BNAA05G37150D PROTEIN-RELATED"/>
    <property type="match status" value="1"/>
</dbReference>
<dbReference type="InterPro" id="IPR013187">
    <property type="entry name" value="F-box-assoc_dom_typ3"/>
</dbReference>
<feature type="domain" description="F-box" evidence="1">
    <location>
        <begin position="19"/>
        <end position="68"/>
    </location>
</feature>
<reference evidence="2 3" key="1">
    <citation type="submission" date="2018-06" db="EMBL/GenBank/DDBJ databases">
        <title>WGS assembly of Brassica rapa FPsc.</title>
        <authorList>
            <person name="Bowman J."/>
            <person name="Kohchi T."/>
            <person name="Yamato K."/>
            <person name="Jenkins J."/>
            <person name="Shu S."/>
            <person name="Ishizaki K."/>
            <person name="Yamaoka S."/>
            <person name="Nishihama R."/>
            <person name="Nakamura Y."/>
            <person name="Berger F."/>
            <person name="Adam C."/>
            <person name="Aki S."/>
            <person name="Althoff F."/>
            <person name="Araki T."/>
            <person name="Arteaga-Vazquez M."/>
            <person name="Balasubrmanian S."/>
            <person name="Bauer D."/>
            <person name="Boehm C."/>
            <person name="Briginshaw L."/>
            <person name="Caballero-Perez J."/>
            <person name="Catarino B."/>
            <person name="Chen F."/>
            <person name="Chiyoda S."/>
            <person name="Chovatia M."/>
            <person name="Davies K."/>
            <person name="Delmans M."/>
            <person name="Demura T."/>
            <person name="Dierschke T."/>
            <person name="Dolan L."/>
            <person name="Dorantes-Acosta A."/>
            <person name="Eklund D."/>
            <person name="Florent S."/>
            <person name="Flores-Sandoval E."/>
            <person name="Fujiyama A."/>
            <person name="Fukuzawa H."/>
            <person name="Galik B."/>
            <person name="Grimanelli D."/>
            <person name="Grimwood J."/>
            <person name="Grossniklaus U."/>
            <person name="Hamada T."/>
            <person name="Haseloff J."/>
            <person name="Hetherington A."/>
            <person name="Higo A."/>
            <person name="Hirakawa Y."/>
            <person name="Hundley H."/>
            <person name="Ikeda Y."/>
            <person name="Inoue K."/>
            <person name="Inoue S."/>
            <person name="Ishida S."/>
            <person name="Jia Q."/>
            <person name="Kakita M."/>
            <person name="Kanazawa T."/>
            <person name="Kawai Y."/>
            <person name="Kawashima T."/>
            <person name="Kennedy M."/>
            <person name="Kinose K."/>
            <person name="Kinoshita T."/>
            <person name="Kohara Y."/>
            <person name="Koide E."/>
            <person name="Komatsu K."/>
            <person name="Kopischke S."/>
            <person name="Kubo M."/>
            <person name="Kyozuka J."/>
            <person name="Lagercrantz U."/>
            <person name="Lin S."/>
            <person name="Lindquist E."/>
            <person name="Lipzen A."/>
            <person name="Lu C."/>
            <person name="Luna E."/>
            <person name="Martienssen R."/>
            <person name="Minamino N."/>
            <person name="Mizutani M."/>
            <person name="Mizutani M."/>
            <person name="Mochizuki N."/>
            <person name="Monte I."/>
            <person name="Mosher R."/>
            <person name="Nagasaki H."/>
            <person name="Nakagami H."/>
            <person name="Naramoto S."/>
            <person name="Nishitani K."/>
            <person name="Ohtani M."/>
            <person name="Okamoto T."/>
            <person name="Okumura M."/>
            <person name="Phillips J."/>
            <person name="Pollak B."/>
            <person name="Reinders A."/>
            <person name="Roevekamp M."/>
            <person name="Sano R."/>
            <person name="Sawa S."/>
            <person name="Schmid M."/>
            <person name="Shirakawa M."/>
            <person name="Solano R."/>
            <person name="Spunde A."/>
            <person name="Suetsugu N."/>
            <person name="Sugano S."/>
            <person name="Sugiyama A."/>
            <person name="Sun R."/>
            <person name="Suzuki Y."/>
            <person name="Takenaka M."/>
            <person name="Takezawa D."/>
            <person name="Tomogane H."/>
            <person name="Tsuzuki M."/>
            <person name="Ueda T."/>
            <person name="Umeda M."/>
            <person name="Ward J."/>
            <person name="Watanabe Y."/>
            <person name="Yazaki K."/>
            <person name="Yokoyama R."/>
            <person name="Yoshitake Y."/>
            <person name="Yotsui I."/>
            <person name="Zachgo S."/>
            <person name="Schmutz J."/>
        </authorList>
    </citation>
    <scope>NUCLEOTIDE SEQUENCE [LARGE SCALE GENOMIC DNA]</scope>
    <source>
        <strain evidence="3">cv. B-3</strain>
    </source>
</reference>
<dbReference type="PANTHER" id="PTHR31111:SF61">
    <property type="entry name" value="F-BOX DOMAIN-CONTAINING PROTEIN"/>
    <property type="match status" value="1"/>
</dbReference>
<gene>
    <name evidence="2" type="ORF">BRARA_A01711</name>
</gene>
<dbReference type="SMART" id="SM00256">
    <property type="entry name" value="FBOX"/>
    <property type="match status" value="1"/>
</dbReference>
<protein>
    <recommendedName>
        <fullName evidence="1">F-box domain-containing protein</fullName>
    </recommendedName>
</protein>
<organism evidence="2 3">
    <name type="scientific">Brassica campestris</name>
    <name type="common">Field mustard</name>
    <dbReference type="NCBI Taxonomy" id="3711"/>
    <lineage>
        <taxon>Eukaryota</taxon>
        <taxon>Viridiplantae</taxon>
        <taxon>Streptophyta</taxon>
        <taxon>Embryophyta</taxon>
        <taxon>Tracheophyta</taxon>
        <taxon>Spermatophyta</taxon>
        <taxon>Magnoliopsida</taxon>
        <taxon>eudicotyledons</taxon>
        <taxon>Gunneridae</taxon>
        <taxon>Pentapetalae</taxon>
        <taxon>rosids</taxon>
        <taxon>malvids</taxon>
        <taxon>Brassicales</taxon>
        <taxon>Brassicaceae</taxon>
        <taxon>Brassiceae</taxon>
        <taxon>Brassica</taxon>
    </lineage>
</organism>
<evidence type="ECO:0000313" key="2">
    <source>
        <dbReference type="EMBL" id="RID78932.1"/>
    </source>
</evidence>
<dbReference type="InterPro" id="IPR001810">
    <property type="entry name" value="F-box_dom"/>
</dbReference>
<dbReference type="PROSITE" id="PS50181">
    <property type="entry name" value="FBOX"/>
    <property type="match status" value="1"/>
</dbReference>
<proteinExistence type="predicted"/>
<evidence type="ECO:0000259" key="1">
    <source>
        <dbReference type="PROSITE" id="PS50181"/>
    </source>
</evidence>
<dbReference type="EMBL" id="CM010628">
    <property type="protein sequence ID" value="RID78932.1"/>
    <property type="molecule type" value="Genomic_DNA"/>
</dbReference>
<name>A0A398AMI0_BRACM</name>
<dbReference type="InterPro" id="IPR036047">
    <property type="entry name" value="F-box-like_dom_sf"/>
</dbReference>
<dbReference type="Pfam" id="PF00646">
    <property type="entry name" value="F-box"/>
    <property type="match status" value="1"/>
</dbReference>
<dbReference type="Pfam" id="PF08268">
    <property type="entry name" value="FBA_3"/>
    <property type="match status" value="1"/>
</dbReference>
<dbReference type="Proteomes" id="UP000264353">
    <property type="component" value="Chromosome A1"/>
</dbReference>
<accession>A0A398AMI0</accession>
<evidence type="ECO:0000313" key="3">
    <source>
        <dbReference type="Proteomes" id="UP000264353"/>
    </source>
</evidence>
<dbReference type="SUPFAM" id="SSF81383">
    <property type="entry name" value="F-box domain"/>
    <property type="match status" value="1"/>
</dbReference>
<sequence length="231" mass="26720">MKTKEREDNNNEESITTVTNRLDSVPLDPISHILLKFPAKSLVEFTSVSKTWYSIIRNQMFIQTFMSMSISRPRLLLTIKRNHNEANELIFFSFLKEYMPAKSLKTCKIPSTEPFSSPHTSQVSNDGSSMASKHEMTVSKTSPGDYIIHSPSVRGFIGCSHQHQYMVCNQTTRQVINLPEDHVFDHGTMKCYMHFGYDPSSDNVYTLERQQSSYSPWRRIEGDISKYIYRL</sequence>